<organism evidence="2 3">
    <name type="scientific">Bellilinea caldifistulae</name>
    <dbReference type="NCBI Taxonomy" id="360411"/>
    <lineage>
        <taxon>Bacteria</taxon>
        <taxon>Bacillati</taxon>
        <taxon>Chloroflexota</taxon>
        <taxon>Anaerolineae</taxon>
        <taxon>Anaerolineales</taxon>
        <taxon>Anaerolineaceae</taxon>
        <taxon>Bellilinea</taxon>
    </lineage>
</organism>
<evidence type="ECO:0008006" key="4">
    <source>
        <dbReference type="Google" id="ProtNLM"/>
    </source>
</evidence>
<proteinExistence type="predicted"/>
<accession>A0A0P6XT89</accession>
<dbReference type="EMBL" id="LGHJ01000012">
    <property type="protein sequence ID" value="KPL76317.1"/>
    <property type="molecule type" value="Genomic_DNA"/>
</dbReference>
<keyword evidence="3" id="KW-1185">Reference proteome</keyword>
<dbReference type="STRING" id="360411.AC812_06525"/>
<reference evidence="2 3" key="1">
    <citation type="submission" date="2015-07" db="EMBL/GenBank/DDBJ databases">
        <title>Draft genome of Bellilinea caldifistulae DSM 17877.</title>
        <authorList>
            <person name="Hemp J."/>
            <person name="Ward L.M."/>
            <person name="Pace L.A."/>
            <person name="Fischer W.W."/>
        </authorList>
    </citation>
    <scope>NUCLEOTIDE SEQUENCE [LARGE SCALE GENOMIC DNA]</scope>
    <source>
        <strain evidence="2 3">GOMI-1</strain>
    </source>
</reference>
<comment type="caution">
    <text evidence="2">The sequence shown here is derived from an EMBL/GenBank/DDBJ whole genome shotgun (WGS) entry which is preliminary data.</text>
</comment>
<sequence length="466" mass="50863">MPIILKRILNLLLVLPVILLNAAPAAASHVAQDAPPGFYPVAEAPAVTLFRKEYPGGTPDYVLVVNLAHHAALQVLTGETSAANDPNAGASFVPQPMDTFWEQFANNNKDAFCVIGGPFFPDAPFNDRLGLKANSVVRRADNSAGESLPPLVMLEVWDDSARLSPYTDTAFQQSPAPLVIVGLSPQAERQPQAFLSRSLAGVQDRDGDGAFETVLFFASKTTRQSDAVEVLRSFGAQEIFLLADGEAAQINCQGVPFVFAERQLPVGLGISAGFIADYESVLVRHTEWPIATQGESVQVEIVVRNNGSQVWQPGEVYLANLRNDWGIGNRLEIGTPVAPGQTATFSFTSQPFKRPGVYTSQWAIQRGGQNISARPILVNAVVLPQELAARKQELEAQIQEWARQKLENIEEMILNWIESQIRRGFDRICPSAALLPGFALLAGWVNSRLSRSQKENGDEKLTIRSR</sequence>
<evidence type="ECO:0000313" key="3">
    <source>
        <dbReference type="Proteomes" id="UP000050514"/>
    </source>
</evidence>
<evidence type="ECO:0000256" key="1">
    <source>
        <dbReference type="SAM" id="SignalP"/>
    </source>
</evidence>
<gene>
    <name evidence="2" type="ORF">AC812_06525</name>
</gene>
<protein>
    <recommendedName>
        <fullName evidence="4">Next to BRCA1 central domain-containing protein</fullName>
    </recommendedName>
</protein>
<feature type="chain" id="PRO_5006133211" description="Next to BRCA1 central domain-containing protein" evidence="1">
    <location>
        <begin position="23"/>
        <end position="466"/>
    </location>
</feature>
<dbReference type="AlphaFoldDB" id="A0A0P6XT89"/>
<dbReference type="OrthoDB" id="9816400at2"/>
<dbReference type="Proteomes" id="UP000050514">
    <property type="component" value="Unassembled WGS sequence"/>
</dbReference>
<dbReference type="Gene3D" id="2.60.40.10">
    <property type="entry name" value="Immunoglobulins"/>
    <property type="match status" value="1"/>
</dbReference>
<name>A0A0P6XT89_9CHLR</name>
<feature type="signal peptide" evidence="1">
    <location>
        <begin position="1"/>
        <end position="22"/>
    </location>
</feature>
<dbReference type="RefSeq" id="WP_061919308.1">
    <property type="nucleotide sequence ID" value="NZ_DF967971.1"/>
</dbReference>
<keyword evidence="1" id="KW-0732">Signal</keyword>
<evidence type="ECO:0000313" key="2">
    <source>
        <dbReference type="EMBL" id="KPL76317.1"/>
    </source>
</evidence>
<dbReference type="InterPro" id="IPR013783">
    <property type="entry name" value="Ig-like_fold"/>
</dbReference>